<keyword evidence="1" id="KW-1133">Transmembrane helix</keyword>
<dbReference type="Proteomes" id="UP001472677">
    <property type="component" value="Unassembled WGS sequence"/>
</dbReference>
<protein>
    <submittedName>
        <fullName evidence="2">Uncharacterized protein</fullName>
    </submittedName>
</protein>
<evidence type="ECO:0000313" key="3">
    <source>
        <dbReference type="Proteomes" id="UP001472677"/>
    </source>
</evidence>
<keyword evidence="1" id="KW-0812">Transmembrane</keyword>
<gene>
    <name evidence="2" type="ORF">V6N12_007410</name>
</gene>
<reference evidence="2 3" key="1">
    <citation type="journal article" date="2024" name="G3 (Bethesda)">
        <title>Genome assembly of Hibiscus sabdariffa L. provides insights into metabolisms of medicinal natural products.</title>
        <authorList>
            <person name="Kim T."/>
        </authorList>
    </citation>
    <scope>NUCLEOTIDE SEQUENCE [LARGE SCALE GENOMIC DNA]</scope>
    <source>
        <strain evidence="2">TK-2024</strain>
        <tissue evidence="2">Old leaves</tissue>
    </source>
</reference>
<proteinExistence type="predicted"/>
<evidence type="ECO:0000313" key="2">
    <source>
        <dbReference type="EMBL" id="KAK8568873.1"/>
    </source>
</evidence>
<feature type="transmembrane region" description="Helical" evidence="1">
    <location>
        <begin position="216"/>
        <end position="238"/>
    </location>
</feature>
<dbReference type="EMBL" id="JBBPBM010000009">
    <property type="protein sequence ID" value="KAK8568873.1"/>
    <property type="molecule type" value="Genomic_DNA"/>
</dbReference>
<accession>A0ABR2F1S6</accession>
<keyword evidence="3" id="KW-1185">Reference proteome</keyword>
<name>A0ABR2F1S6_9ROSI</name>
<comment type="caution">
    <text evidence="2">The sequence shown here is derived from an EMBL/GenBank/DDBJ whole genome shotgun (WGS) entry which is preliminary data.</text>
</comment>
<organism evidence="2 3">
    <name type="scientific">Hibiscus sabdariffa</name>
    <name type="common">roselle</name>
    <dbReference type="NCBI Taxonomy" id="183260"/>
    <lineage>
        <taxon>Eukaryota</taxon>
        <taxon>Viridiplantae</taxon>
        <taxon>Streptophyta</taxon>
        <taxon>Embryophyta</taxon>
        <taxon>Tracheophyta</taxon>
        <taxon>Spermatophyta</taxon>
        <taxon>Magnoliopsida</taxon>
        <taxon>eudicotyledons</taxon>
        <taxon>Gunneridae</taxon>
        <taxon>Pentapetalae</taxon>
        <taxon>rosids</taxon>
        <taxon>malvids</taxon>
        <taxon>Malvales</taxon>
        <taxon>Malvaceae</taxon>
        <taxon>Malvoideae</taxon>
        <taxon>Hibiscus</taxon>
    </lineage>
</organism>
<sequence length="255" mass="29048">MRRTRDLGIVAWRMAAHESDRLLRRVAVVFRCRPSPPAAIRQRHFGHAKTPSDSSCRDLSLPRSRFARSPSDLHENGFEGSTSPPPIYFSHRWIIVVLRHVGPLPSVEILTVGIRRWVLRSPDTSFERGLIYKGMPVVLKLATLIVLLKAWAVVSGGCGRGSSDDGGGKVDLETTTAPEARRRRFKKWWWPSCPSLLIVVQRQWRKDKKKRTILSGYVELVLLTPFSSLRLTFFSSFLKGIERTDRSATLLLHER</sequence>
<keyword evidence="1" id="KW-0472">Membrane</keyword>
<evidence type="ECO:0000256" key="1">
    <source>
        <dbReference type="SAM" id="Phobius"/>
    </source>
</evidence>